<dbReference type="Proteomes" id="UP000054477">
    <property type="component" value="Unassembled WGS sequence"/>
</dbReference>
<gene>
    <name evidence="1" type="ORF">K443DRAFT_117035</name>
</gene>
<reference evidence="2" key="2">
    <citation type="submission" date="2015-01" db="EMBL/GenBank/DDBJ databases">
        <title>Evolutionary Origins and Diversification of the Mycorrhizal Mutualists.</title>
        <authorList>
            <consortium name="DOE Joint Genome Institute"/>
            <consortium name="Mycorrhizal Genomics Consortium"/>
            <person name="Kohler A."/>
            <person name="Kuo A."/>
            <person name="Nagy L.G."/>
            <person name="Floudas D."/>
            <person name="Copeland A."/>
            <person name="Barry K.W."/>
            <person name="Cichocki N."/>
            <person name="Veneault-Fourrey C."/>
            <person name="LaButti K."/>
            <person name="Lindquist E.A."/>
            <person name="Lipzen A."/>
            <person name="Lundell T."/>
            <person name="Morin E."/>
            <person name="Murat C."/>
            <person name="Riley R."/>
            <person name="Ohm R."/>
            <person name="Sun H."/>
            <person name="Tunlid A."/>
            <person name="Henrissat B."/>
            <person name="Grigoriev I.V."/>
            <person name="Hibbett D.S."/>
            <person name="Martin F."/>
        </authorList>
    </citation>
    <scope>NUCLEOTIDE SEQUENCE [LARGE SCALE GENOMIC DNA]</scope>
    <source>
        <strain evidence="2">LaAM-08-1</strain>
    </source>
</reference>
<organism evidence="1 2">
    <name type="scientific">Laccaria amethystina LaAM-08-1</name>
    <dbReference type="NCBI Taxonomy" id="1095629"/>
    <lineage>
        <taxon>Eukaryota</taxon>
        <taxon>Fungi</taxon>
        <taxon>Dikarya</taxon>
        <taxon>Basidiomycota</taxon>
        <taxon>Agaricomycotina</taxon>
        <taxon>Agaricomycetes</taxon>
        <taxon>Agaricomycetidae</taxon>
        <taxon>Agaricales</taxon>
        <taxon>Agaricineae</taxon>
        <taxon>Hydnangiaceae</taxon>
        <taxon>Laccaria</taxon>
    </lineage>
</organism>
<sequence>MDPPEDILSLPLKVQLFFATMGTPGKPGTLVDYDATTGNLVVYLWPVDHRQDRIPPALFSYYRSKHHFRNPNCFCPLQTDDLINKETSVFMPTEGPFKYQYIATCATDECPYIAPLFFFHRLPDASVRYYPRRIDGDPGPAPILHVSETRCFLGDFHGYYGANNDAEEFDAATEVSDTEDFNGHLVPIATPERTLIHCHYRRRPYHLRGANIITWDMPPHRPLSFFAMTLTMDAVIRPGVLLDDFLSKVFLCSCGILTSIRAFSAHSCQIFTRCLDLGTNPVSEILRKLDCIVSPGVPVEQFLAVVAQCPCGIITTRRAFLAHQCHRILIGTW</sequence>
<dbReference type="AlphaFoldDB" id="A0A0C9WQU8"/>
<dbReference type="EMBL" id="KN839269">
    <property type="protein sequence ID" value="KIJ90153.1"/>
    <property type="molecule type" value="Genomic_DNA"/>
</dbReference>
<evidence type="ECO:0000313" key="1">
    <source>
        <dbReference type="EMBL" id="KIJ90153.1"/>
    </source>
</evidence>
<protein>
    <submittedName>
        <fullName evidence="1">Uncharacterized protein</fullName>
    </submittedName>
</protein>
<reference evidence="1 2" key="1">
    <citation type="submission" date="2014-04" db="EMBL/GenBank/DDBJ databases">
        <authorList>
            <consortium name="DOE Joint Genome Institute"/>
            <person name="Kuo A."/>
            <person name="Kohler A."/>
            <person name="Nagy L.G."/>
            <person name="Floudas D."/>
            <person name="Copeland A."/>
            <person name="Barry K.W."/>
            <person name="Cichocki N."/>
            <person name="Veneault-Fourrey C."/>
            <person name="LaButti K."/>
            <person name="Lindquist E.A."/>
            <person name="Lipzen A."/>
            <person name="Lundell T."/>
            <person name="Morin E."/>
            <person name="Murat C."/>
            <person name="Sun H."/>
            <person name="Tunlid A."/>
            <person name="Henrissat B."/>
            <person name="Grigoriev I.V."/>
            <person name="Hibbett D.S."/>
            <person name="Martin F."/>
            <person name="Nordberg H.P."/>
            <person name="Cantor M.N."/>
            <person name="Hua S.X."/>
        </authorList>
    </citation>
    <scope>NUCLEOTIDE SEQUENCE [LARGE SCALE GENOMIC DNA]</scope>
    <source>
        <strain evidence="1 2">LaAM-08-1</strain>
    </source>
</reference>
<keyword evidence="2" id="KW-1185">Reference proteome</keyword>
<name>A0A0C9WQU8_9AGAR</name>
<evidence type="ECO:0000313" key="2">
    <source>
        <dbReference type="Proteomes" id="UP000054477"/>
    </source>
</evidence>
<dbReference type="HOGENOM" id="CLU_072114_0_0_1"/>
<dbReference type="OrthoDB" id="3048394at2759"/>
<proteinExistence type="predicted"/>
<accession>A0A0C9WQU8</accession>